<keyword evidence="3 5" id="KW-0238">DNA-binding</keyword>
<dbReference type="Proteomes" id="UP000657592">
    <property type="component" value="Unassembled WGS sequence"/>
</dbReference>
<reference evidence="7" key="1">
    <citation type="journal article" date="2014" name="Int. J. Syst. Evol. Microbiol.">
        <title>Complete genome sequence of Corynebacterium casei LMG S-19264T (=DSM 44701T), isolated from a smear-ripened cheese.</title>
        <authorList>
            <consortium name="US DOE Joint Genome Institute (JGI-PGF)"/>
            <person name="Walter F."/>
            <person name="Albersmeier A."/>
            <person name="Kalinowski J."/>
            <person name="Ruckert C."/>
        </authorList>
    </citation>
    <scope>NUCLEOTIDE SEQUENCE</scope>
    <source>
        <strain evidence="7">CGMCC 1.15794</strain>
    </source>
</reference>
<proteinExistence type="predicted"/>
<dbReference type="InterPro" id="IPR036271">
    <property type="entry name" value="Tet_transcr_reg_TetR-rel_C_sf"/>
</dbReference>
<dbReference type="SUPFAM" id="SSF46689">
    <property type="entry name" value="Homeodomain-like"/>
    <property type="match status" value="1"/>
</dbReference>
<feature type="DNA-binding region" description="H-T-H motif" evidence="5">
    <location>
        <begin position="26"/>
        <end position="45"/>
    </location>
</feature>
<dbReference type="InterPro" id="IPR050109">
    <property type="entry name" value="HTH-type_TetR-like_transc_reg"/>
</dbReference>
<keyword evidence="2" id="KW-0805">Transcription regulation</keyword>
<dbReference type="InterPro" id="IPR039538">
    <property type="entry name" value="BetI_C"/>
</dbReference>
<dbReference type="EMBL" id="BMJY01000008">
    <property type="protein sequence ID" value="GGH45446.1"/>
    <property type="molecule type" value="Genomic_DNA"/>
</dbReference>
<dbReference type="GO" id="GO:0000976">
    <property type="term" value="F:transcription cis-regulatory region binding"/>
    <property type="evidence" value="ECO:0007669"/>
    <property type="project" value="TreeGrafter"/>
</dbReference>
<feature type="domain" description="HTH tetR-type" evidence="6">
    <location>
        <begin position="3"/>
        <end position="63"/>
    </location>
</feature>
<dbReference type="RefSeq" id="WP_188756224.1">
    <property type="nucleotide sequence ID" value="NZ_BMJY01000008.1"/>
</dbReference>
<dbReference type="InterPro" id="IPR009057">
    <property type="entry name" value="Homeodomain-like_sf"/>
</dbReference>
<dbReference type="Pfam" id="PF00440">
    <property type="entry name" value="TetR_N"/>
    <property type="match status" value="1"/>
</dbReference>
<dbReference type="AlphaFoldDB" id="A0A917IFW0"/>
<dbReference type="PANTHER" id="PTHR30055:SF226">
    <property type="entry name" value="HTH-TYPE TRANSCRIPTIONAL REGULATOR PKSA"/>
    <property type="match status" value="1"/>
</dbReference>
<keyword evidence="1" id="KW-0678">Repressor</keyword>
<organism evidence="7 8">
    <name type="scientific">Microbacterium album</name>
    <dbReference type="NCBI Taxonomy" id="2053191"/>
    <lineage>
        <taxon>Bacteria</taxon>
        <taxon>Bacillati</taxon>
        <taxon>Actinomycetota</taxon>
        <taxon>Actinomycetes</taxon>
        <taxon>Micrococcales</taxon>
        <taxon>Microbacteriaceae</taxon>
        <taxon>Microbacterium</taxon>
    </lineage>
</organism>
<dbReference type="PRINTS" id="PR00455">
    <property type="entry name" value="HTHTETR"/>
</dbReference>
<gene>
    <name evidence="7" type="primary">pksA</name>
    <name evidence="7" type="ORF">GCM10010921_20850</name>
</gene>
<evidence type="ECO:0000256" key="3">
    <source>
        <dbReference type="ARBA" id="ARBA00023125"/>
    </source>
</evidence>
<reference evidence="7" key="2">
    <citation type="submission" date="2020-09" db="EMBL/GenBank/DDBJ databases">
        <authorList>
            <person name="Sun Q."/>
            <person name="Zhou Y."/>
        </authorList>
    </citation>
    <scope>NUCLEOTIDE SEQUENCE</scope>
    <source>
        <strain evidence="7">CGMCC 1.15794</strain>
    </source>
</reference>
<dbReference type="Pfam" id="PF13977">
    <property type="entry name" value="TetR_C_6"/>
    <property type="match status" value="1"/>
</dbReference>
<accession>A0A917IFW0</accession>
<protein>
    <submittedName>
        <fullName evidence="7">HTH-type transcriptional regulator PksA</fullName>
    </submittedName>
</protein>
<evidence type="ECO:0000256" key="2">
    <source>
        <dbReference type="ARBA" id="ARBA00023015"/>
    </source>
</evidence>
<dbReference type="PANTHER" id="PTHR30055">
    <property type="entry name" value="HTH-TYPE TRANSCRIPTIONAL REGULATOR RUTR"/>
    <property type="match status" value="1"/>
</dbReference>
<dbReference type="GO" id="GO:0003700">
    <property type="term" value="F:DNA-binding transcription factor activity"/>
    <property type="evidence" value="ECO:0007669"/>
    <property type="project" value="TreeGrafter"/>
</dbReference>
<evidence type="ECO:0000256" key="5">
    <source>
        <dbReference type="PROSITE-ProRule" id="PRU00335"/>
    </source>
</evidence>
<dbReference type="PROSITE" id="PS50977">
    <property type="entry name" value="HTH_TETR_2"/>
    <property type="match status" value="1"/>
</dbReference>
<evidence type="ECO:0000256" key="4">
    <source>
        <dbReference type="ARBA" id="ARBA00023163"/>
    </source>
</evidence>
<name>A0A917IFW0_9MICO</name>
<evidence type="ECO:0000256" key="1">
    <source>
        <dbReference type="ARBA" id="ARBA00022491"/>
    </source>
</evidence>
<dbReference type="InterPro" id="IPR001647">
    <property type="entry name" value="HTH_TetR"/>
</dbReference>
<keyword evidence="8" id="KW-1185">Reference proteome</keyword>
<evidence type="ECO:0000259" key="6">
    <source>
        <dbReference type="PROSITE" id="PS50977"/>
    </source>
</evidence>
<evidence type="ECO:0000313" key="8">
    <source>
        <dbReference type="Proteomes" id="UP000657592"/>
    </source>
</evidence>
<keyword evidence="4" id="KW-0804">Transcription</keyword>
<sequence length="188" mass="20438">MTEESRTRVLDAVVRVLAEQGVDRLRIRAVAEEAGLSVGAVQHAYATRNDLVHAAMQHVSERFTARLLSAVERDRAPQENLIAVSRLLAGVDEDARQSTVVWLAFTSLACNDPVIAESHRSAWRTLEHGLLLLLTQAAPHASADDAAELLALLDGLAIARATEPERMPSERAARIATRHVARLCARSG</sequence>
<evidence type="ECO:0000313" key="7">
    <source>
        <dbReference type="EMBL" id="GGH45446.1"/>
    </source>
</evidence>
<dbReference type="SUPFAM" id="SSF48498">
    <property type="entry name" value="Tetracyclin repressor-like, C-terminal domain"/>
    <property type="match status" value="1"/>
</dbReference>
<comment type="caution">
    <text evidence="7">The sequence shown here is derived from an EMBL/GenBank/DDBJ whole genome shotgun (WGS) entry which is preliminary data.</text>
</comment>
<dbReference type="Gene3D" id="1.10.357.10">
    <property type="entry name" value="Tetracycline Repressor, domain 2"/>
    <property type="match status" value="1"/>
</dbReference>